<organism evidence="3 4">
    <name type="scientific">Rotaria socialis</name>
    <dbReference type="NCBI Taxonomy" id="392032"/>
    <lineage>
        <taxon>Eukaryota</taxon>
        <taxon>Metazoa</taxon>
        <taxon>Spiralia</taxon>
        <taxon>Gnathifera</taxon>
        <taxon>Rotifera</taxon>
        <taxon>Eurotatoria</taxon>
        <taxon>Bdelloidea</taxon>
        <taxon>Philodinida</taxon>
        <taxon>Philodinidae</taxon>
        <taxon>Rotaria</taxon>
    </lineage>
</organism>
<comment type="caution">
    <text evidence="3">The sequence shown here is derived from an EMBL/GenBank/DDBJ whole genome shotgun (WGS) entry which is preliminary data.</text>
</comment>
<feature type="signal peptide" evidence="2">
    <location>
        <begin position="1"/>
        <end position="25"/>
    </location>
</feature>
<reference evidence="3" key="1">
    <citation type="submission" date="2021-02" db="EMBL/GenBank/DDBJ databases">
        <authorList>
            <person name="Nowell W R."/>
        </authorList>
    </citation>
    <scope>NUCLEOTIDE SEQUENCE</scope>
</reference>
<feature type="region of interest" description="Disordered" evidence="1">
    <location>
        <begin position="330"/>
        <end position="458"/>
    </location>
</feature>
<feature type="compositionally biased region" description="Basic and acidic residues" evidence="1">
    <location>
        <begin position="418"/>
        <end position="435"/>
    </location>
</feature>
<dbReference type="Proteomes" id="UP000663838">
    <property type="component" value="Unassembled WGS sequence"/>
</dbReference>
<gene>
    <name evidence="3" type="ORF">TOA249_LOCUS1105</name>
</gene>
<evidence type="ECO:0000256" key="1">
    <source>
        <dbReference type="SAM" id="MobiDB-lite"/>
    </source>
</evidence>
<feature type="compositionally biased region" description="Basic and acidic residues" evidence="1">
    <location>
        <begin position="340"/>
        <end position="366"/>
    </location>
</feature>
<evidence type="ECO:0000313" key="4">
    <source>
        <dbReference type="Proteomes" id="UP000663838"/>
    </source>
</evidence>
<name>A0A820TWM6_9BILA</name>
<proteinExistence type="predicted"/>
<accession>A0A820TWM6</accession>
<feature type="non-terminal residue" evidence="3">
    <location>
        <position position="458"/>
    </location>
</feature>
<dbReference type="EMBL" id="CAJOBS010000029">
    <property type="protein sequence ID" value="CAF4473154.1"/>
    <property type="molecule type" value="Genomic_DNA"/>
</dbReference>
<feature type="non-terminal residue" evidence="3">
    <location>
        <position position="1"/>
    </location>
</feature>
<dbReference type="AlphaFoldDB" id="A0A820TWM6"/>
<evidence type="ECO:0000313" key="3">
    <source>
        <dbReference type="EMBL" id="CAF4473154.1"/>
    </source>
</evidence>
<protein>
    <submittedName>
        <fullName evidence="3">Uncharacterized protein</fullName>
    </submittedName>
</protein>
<sequence length="458" mass="47935">MIIMLRTRLYVAISVLIFAVHSSQAANCTSTSFDQAVTAAQLALSLINGTQYASSTTDQLNSMFSNDLGESAAGINYTIQKTGDAVTFSYTITFACNATITTALPDGTQQTTEVKSKLNTTAVGECISAGLTDRTNHISLTAEQVKAGLIDATTEFNTGGPSYFEWTIHTTKSSYLNASTASSFKNATEFPTALANFIRTRLSSIYQKKISNVTFISLTTANTQYALKFRLYFVDRITPDSSRTKIITNIQTTIYQAIRNYFPSILKTTKIPTSSSISAPTPVVLKSTRRISLLLNNIANSVLSVSDKSPSVLGGVSNAIGNAIQDLRAALPVPPPSKSGKPDNSESHSGERGKAGHKANSGEKNKKSGSSGAGSHARPAPLGGVSNGIGNAIQDLRAALPVPPPSKSGKPDNSGSHSGERGKAGHKANSGEKNKKSGSSGAGSHARPAPLGGVSNAI</sequence>
<feature type="chain" id="PRO_5032960285" evidence="2">
    <location>
        <begin position="26"/>
        <end position="458"/>
    </location>
</feature>
<keyword evidence="2" id="KW-0732">Signal</keyword>
<evidence type="ECO:0000256" key="2">
    <source>
        <dbReference type="SAM" id="SignalP"/>
    </source>
</evidence>